<evidence type="ECO:0000259" key="4">
    <source>
        <dbReference type="PROSITE" id="PS50995"/>
    </source>
</evidence>
<dbReference type="OrthoDB" id="9806864at2"/>
<dbReference type="PATRIC" id="fig|477641.3.peg.3508"/>
<dbReference type="InterPro" id="IPR036388">
    <property type="entry name" value="WH-like_DNA-bd_sf"/>
</dbReference>
<evidence type="ECO:0000256" key="3">
    <source>
        <dbReference type="ARBA" id="ARBA00023163"/>
    </source>
</evidence>
<proteinExistence type="predicted"/>
<dbReference type="InterPro" id="IPR036390">
    <property type="entry name" value="WH_DNA-bd_sf"/>
</dbReference>
<protein>
    <submittedName>
        <fullName evidence="5">Organic hydroperoxide resistance transcriptional regulator</fullName>
    </submittedName>
</protein>
<dbReference type="InterPro" id="IPR000835">
    <property type="entry name" value="HTH_MarR-typ"/>
</dbReference>
<dbReference type="AlphaFoldDB" id="I4F0F5"/>
<gene>
    <name evidence="5" type="ordered locus">MODMU_3708</name>
</gene>
<dbReference type="Gene3D" id="1.10.10.10">
    <property type="entry name" value="Winged helix-like DNA-binding domain superfamily/Winged helix DNA-binding domain"/>
    <property type="match status" value="1"/>
</dbReference>
<dbReference type="HOGENOM" id="CLU_083287_3_2_11"/>
<feature type="domain" description="HTH marR-type" evidence="4">
    <location>
        <begin position="1"/>
        <end position="110"/>
    </location>
</feature>
<keyword evidence="3" id="KW-0804">Transcription</keyword>
<dbReference type="EMBL" id="FO203431">
    <property type="protein sequence ID" value="CCH89118.1"/>
    <property type="molecule type" value="Genomic_DNA"/>
</dbReference>
<dbReference type="PANTHER" id="PTHR42756:SF1">
    <property type="entry name" value="TRANSCRIPTIONAL REPRESSOR OF EMRAB OPERON"/>
    <property type="match status" value="1"/>
</dbReference>
<evidence type="ECO:0000313" key="6">
    <source>
        <dbReference type="Proteomes" id="UP000006461"/>
    </source>
</evidence>
<dbReference type="eggNOG" id="COG1846">
    <property type="taxonomic scope" value="Bacteria"/>
</dbReference>
<keyword evidence="2" id="KW-0238">DNA-binding</keyword>
<evidence type="ECO:0000313" key="5">
    <source>
        <dbReference type="EMBL" id="CCH89118.1"/>
    </source>
</evidence>
<dbReference type="InterPro" id="IPR011991">
    <property type="entry name" value="ArsR-like_HTH"/>
</dbReference>
<dbReference type="PANTHER" id="PTHR42756">
    <property type="entry name" value="TRANSCRIPTIONAL REGULATOR, MARR"/>
    <property type="match status" value="1"/>
</dbReference>
<evidence type="ECO:0000256" key="2">
    <source>
        <dbReference type="ARBA" id="ARBA00023125"/>
    </source>
</evidence>
<dbReference type="PROSITE" id="PS50995">
    <property type="entry name" value="HTH_MARR_2"/>
    <property type="match status" value="1"/>
</dbReference>
<dbReference type="SMART" id="SM00347">
    <property type="entry name" value="HTH_MARR"/>
    <property type="match status" value="1"/>
</dbReference>
<keyword evidence="1" id="KW-0805">Transcription regulation</keyword>
<dbReference type="Proteomes" id="UP000006461">
    <property type="component" value="Chromosome"/>
</dbReference>
<sequence length="119" mass="13386">MLDDMGLTYPQLLSLMVLWETDDLSVRELCDRLDLDSGTVSPMLKRLAALGVITRERDPEDERSVRIRLTDAGRALELPACGLSQMMIDVLGMTSEQFADLKQTLELITERTSFSPPTR</sequence>
<dbReference type="GO" id="GO:0003700">
    <property type="term" value="F:DNA-binding transcription factor activity"/>
    <property type="evidence" value="ECO:0007669"/>
    <property type="project" value="InterPro"/>
</dbReference>
<name>I4F0F5_MODI5</name>
<dbReference type="KEGG" id="mmar:MODMU_3708"/>
<keyword evidence="6" id="KW-1185">Reference proteome</keyword>
<dbReference type="Pfam" id="PF01047">
    <property type="entry name" value="MarR"/>
    <property type="match status" value="1"/>
</dbReference>
<organism evidence="5 6">
    <name type="scientific">Modestobacter italicus (strain DSM 44449 / CECT 9708 / BC 501)</name>
    <dbReference type="NCBI Taxonomy" id="2732864"/>
    <lineage>
        <taxon>Bacteria</taxon>
        <taxon>Bacillati</taxon>
        <taxon>Actinomycetota</taxon>
        <taxon>Actinomycetes</taxon>
        <taxon>Geodermatophilales</taxon>
        <taxon>Geodermatophilaceae</taxon>
        <taxon>Modestobacter</taxon>
    </lineage>
</organism>
<dbReference type="CDD" id="cd00090">
    <property type="entry name" value="HTH_ARSR"/>
    <property type="match status" value="1"/>
</dbReference>
<reference evidence="5 6" key="1">
    <citation type="journal article" date="2012" name="J. Bacteriol.">
        <title>Genome Sequence of Radiation-Resistant Modestobacter marinus Strain BC501, a Representative Actinobacterium That Thrives on Calcareous Stone Surfaces.</title>
        <authorList>
            <person name="Normand P."/>
            <person name="Gury J."/>
            <person name="Pujic P."/>
            <person name="Chouaia B."/>
            <person name="Crotti E."/>
            <person name="Brusetti L."/>
            <person name="Daffonchio D."/>
            <person name="Vacherie B."/>
            <person name="Barbe V."/>
            <person name="Medigue C."/>
            <person name="Calteau A."/>
            <person name="Ghodhbane-Gtari F."/>
            <person name="Essoussi I."/>
            <person name="Nouioui I."/>
            <person name="Abbassi-Ghozzi I."/>
            <person name="Gtari M."/>
        </authorList>
    </citation>
    <scope>NUCLEOTIDE SEQUENCE [LARGE SCALE GENOMIC DNA]</scope>
    <source>
        <strain evidence="6">BC 501</strain>
    </source>
</reference>
<dbReference type="GO" id="GO:0003677">
    <property type="term" value="F:DNA binding"/>
    <property type="evidence" value="ECO:0007669"/>
    <property type="project" value="UniProtKB-KW"/>
</dbReference>
<dbReference type="SUPFAM" id="SSF46785">
    <property type="entry name" value="Winged helix' DNA-binding domain"/>
    <property type="match status" value="1"/>
</dbReference>
<evidence type="ECO:0000256" key="1">
    <source>
        <dbReference type="ARBA" id="ARBA00023015"/>
    </source>
</evidence>
<dbReference type="PRINTS" id="PR00598">
    <property type="entry name" value="HTHMARR"/>
</dbReference>
<accession>I4F0F5</accession>